<reference evidence="3 4" key="1">
    <citation type="journal article" date="2018" name="Nat. Ecol. Evol.">
        <title>Pezizomycetes genomes reveal the molecular basis of ectomycorrhizal truffle lifestyle.</title>
        <authorList>
            <person name="Murat C."/>
            <person name="Payen T."/>
            <person name="Noel B."/>
            <person name="Kuo A."/>
            <person name="Morin E."/>
            <person name="Chen J."/>
            <person name="Kohler A."/>
            <person name="Krizsan K."/>
            <person name="Balestrini R."/>
            <person name="Da Silva C."/>
            <person name="Montanini B."/>
            <person name="Hainaut M."/>
            <person name="Levati E."/>
            <person name="Barry K.W."/>
            <person name="Belfiori B."/>
            <person name="Cichocki N."/>
            <person name="Clum A."/>
            <person name="Dockter R.B."/>
            <person name="Fauchery L."/>
            <person name="Guy J."/>
            <person name="Iotti M."/>
            <person name="Le Tacon F."/>
            <person name="Lindquist E.A."/>
            <person name="Lipzen A."/>
            <person name="Malagnac F."/>
            <person name="Mello A."/>
            <person name="Molinier V."/>
            <person name="Miyauchi S."/>
            <person name="Poulain J."/>
            <person name="Riccioni C."/>
            <person name="Rubini A."/>
            <person name="Sitrit Y."/>
            <person name="Splivallo R."/>
            <person name="Traeger S."/>
            <person name="Wang M."/>
            <person name="Zifcakova L."/>
            <person name="Wipf D."/>
            <person name="Zambonelli A."/>
            <person name="Paolocci F."/>
            <person name="Nowrousian M."/>
            <person name="Ottonello S."/>
            <person name="Baldrian P."/>
            <person name="Spatafora J.W."/>
            <person name="Henrissat B."/>
            <person name="Nagy L.G."/>
            <person name="Aury J.M."/>
            <person name="Wincker P."/>
            <person name="Grigoriev I.V."/>
            <person name="Bonfante P."/>
            <person name="Martin F.M."/>
        </authorList>
    </citation>
    <scope>NUCLEOTIDE SEQUENCE [LARGE SCALE GENOMIC DNA]</scope>
    <source>
        <strain evidence="3 4">CCBAS932</strain>
    </source>
</reference>
<dbReference type="EMBL" id="ML119205">
    <property type="protein sequence ID" value="RPB06927.1"/>
    <property type="molecule type" value="Genomic_DNA"/>
</dbReference>
<dbReference type="AlphaFoldDB" id="A0A3N4K8S5"/>
<sequence length="143" mass="16216">MSQQGFLNFCFVRILSTGILAPSHFAKTQQAQSTQSTIIEQIQLNNESFFIFAEHTPYNEQYTPRYYYIYSRIRDKKGVTIEVLPEEGFNEDDEPLAPDLAEFQDAQRTPTSASGGRVGSGSTQYKVINAEPRSMDTEEEGEE</sequence>
<evidence type="ECO:0000256" key="2">
    <source>
        <dbReference type="SAM" id="SignalP"/>
    </source>
</evidence>
<name>A0A3N4K8S5_9PEZI</name>
<dbReference type="Proteomes" id="UP000277580">
    <property type="component" value="Unassembled WGS sequence"/>
</dbReference>
<evidence type="ECO:0000313" key="4">
    <source>
        <dbReference type="Proteomes" id="UP000277580"/>
    </source>
</evidence>
<evidence type="ECO:0000313" key="3">
    <source>
        <dbReference type="EMBL" id="RPB06927.1"/>
    </source>
</evidence>
<organism evidence="3 4">
    <name type="scientific">Morchella conica CCBAS932</name>
    <dbReference type="NCBI Taxonomy" id="1392247"/>
    <lineage>
        <taxon>Eukaryota</taxon>
        <taxon>Fungi</taxon>
        <taxon>Dikarya</taxon>
        <taxon>Ascomycota</taxon>
        <taxon>Pezizomycotina</taxon>
        <taxon>Pezizomycetes</taxon>
        <taxon>Pezizales</taxon>
        <taxon>Morchellaceae</taxon>
        <taxon>Morchella</taxon>
    </lineage>
</organism>
<feature type="region of interest" description="Disordered" evidence="1">
    <location>
        <begin position="86"/>
        <end position="143"/>
    </location>
</feature>
<feature type="chain" id="PRO_5018267888" evidence="2">
    <location>
        <begin position="22"/>
        <end position="143"/>
    </location>
</feature>
<proteinExistence type="predicted"/>
<dbReference type="InParanoid" id="A0A3N4K8S5"/>
<protein>
    <submittedName>
        <fullName evidence="3">Uncharacterized protein</fullName>
    </submittedName>
</protein>
<evidence type="ECO:0000256" key="1">
    <source>
        <dbReference type="SAM" id="MobiDB-lite"/>
    </source>
</evidence>
<feature type="compositionally biased region" description="Polar residues" evidence="1">
    <location>
        <begin position="106"/>
        <end position="126"/>
    </location>
</feature>
<keyword evidence="2" id="KW-0732">Signal</keyword>
<gene>
    <name evidence="3" type="ORF">P167DRAFT_579826</name>
</gene>
<feature type="signal peptide" evidence="2">
    <location>
        <begin position="1"/>
        <end position="21"/>
    </location>
</feature>
<keyword evidence="4" id="KW-1185">Reference proteome</keyword>
<feature type="compositionally biased region" description="Acidic residues" evidence="1">
    <location>
        <begin position="86"/>
        <end position="96"/>
    </location>
</feature>
<dbReference type="OrthoDB" id="10497608at2759"/>
<accession>A0A3N4K8S5</accession>